<dbReference type="Ensembl" id="ENSPMGT00000025641.1">
    <property type="protein sequence ID" value="ENSPMGP00000024064.1"/>
    <property type="gene ID" value="ENSPMGG00000019462.1"/>
</dbReference>
<dbReference type="GO" id="GO:0005858">
    <property type="term" value="C:axonemal dynein complex"/>
    <property type="evidence" value="ECO:0007669"/>
    <property type="project" value="TreeGrafter"/>
</dbReference>
<dbReference type="InterPro" id="IPR050687">
    <property type="entry name" value="Dynein_IC"/>
</dbReference>
<keyword evidence="3 12" id="KW-0853">WD repeat</keyword>
<dbReference type="PANTHER" id="PTHR12442:SF12">
    <property type="entry name" value="DYNEIN AXONEMAL INTERMEDIATE CHAIN 4"/>
    <property type="match status" value="1"/>
</dbReference>
<evidence type="ECO:0000256" key="7">
    <source>
        <dbReference type="ARBA" id="ARBA00023212"/>
    </source>
</evidence>
<evidence type="ECO:0000313" key="14">
    <source>
        <dbReference type="Proteomes" id="UP000261520"/>
    </source>
</evidence>
<evidence type="ECO:0000256" key="3">
    <source>
        <dbReference type="ARBA" id="ARBA00022574"/>
    </source>
</evidence>
<sequence>MCIPQISINYIYLAGTRDGFIHLCSVFRPYFLETYEKHFLPVNSIEWSPFSPDLFLSCSSDWTVQLWRRDNPKPILGFSSSQTAVYGVRWSPKWPTVFAALKAEQLEIWDLKISILDPALVLKAGAVEFTSVQFCSEADTVVVGDTHGEVKVHQLHNLGVGSDGQVNNTQI</sequence>
<reference evidence="13" key="2">
    <citation type="submission" date="2025-09" db="UniProtKB">
        <authorList>
            <consortium name="Ensembl"/>
        </authorList>
    </citation>
    <scope>IDENTIFICATION</scope>
</reference>
<dbReference type="Pfam" id="PF00400">
    <property type="entry name" value="WD40"/>
    <property type="match status" value="1"/>
</dbReference>
<comment type="subcellular location">
    <subcellularLocation>
        <location evidence="1">Cytoplasm</location>
        <location evidence="1">Cytoskeleton</location>
        <location evidence="1">Flagellum axoneme</location>
    </subcellularLocation>
    <subcellularLocation>
        <location evidence="9">Dynein axonemal particle</location>
    </subcellularLocation>
</comment>
<evidence type="ECO:0000256" key="5">
    <source>
        <dbReference type="ARBA" id="ARBA00022846"/>
    </source>
</evidence>
<keyword evidence="8" id="KW-0966">Cell projection</keyword>
<dbReference type="AlphaFoldDB" id="A0A3B4B688"/>
<keyword evidence="6" id="KW-0969">Cilium</keyword>
<dbReference type="InterPro" id="IPR036322">
    <property type="entry name" value="WD40_repeat_dom_sf"/>
</dbReference>
<keyword evidence="14" id="KW-1185">Reference proteome</keyword>
<dbReference type="PROSITE" id="PS50082">
    <property type="entry name" value="WD_REPEATS_2"/>
    <property type="match status" value="1"/>
</dbReference>
<dbReference type="SMART" id="SM00320">
    <property type="entry name" value="WD40"/>
    <property type="match status" value="3"/>
</dbReference>
<dbReference type="STRING" id="409849.ENSPMGP00000024064"/>
<evidence type="ECO:0000313" key="13">
    <source>
        <dbReference type="Ensembl" id="ENSPMGP00000024064.1"/>
    </source>
</evidence>
<organism evidence="13 14">
    <name type="scientific">Periophthalmus magnuspinnatus</name>
    <dbReference type="NCBI Taxonomy" id="409849"/>
    <lineage>
        <taxon>Eukaryota</taxon>
        <taxon>Metazoa</taxon>
        <taxon>Chordata</taxon>
        <taxon>Craniata</taxon>
        <taxon>Vertebrata</taxon>
        <taxon>Euteleostomi</taxon>
        <taxon>Actinopterygii</taxon>
        <taxon>Neopterygii</taxon>
        <taxon>Teleostei</taxon>
        <taxon>Neoteleostei</taxon>
        <taxon>Acanthomorphata</taxon>
        <taxon>Gobiaria</taxon>
        <taxon>Gobiiformes</taxon>
        <taxon>Gobioidei</taxon>
        <taxon>Gobiidae</taxon>
        <taxon>Oxudercinae</taxon>
        <taxon>Periophthalmus</taxon>
    </lineage>
</organism>
<proteinExistence type="predicted"/>
<evidence type="ECO:0000256" key="9">
    <source>
        <dbReference type="ARBA" id="ARBA00024190"/>
    </source>
</evidence>
<keyword evidence="2" id="KW-0963">Cytoplasm</keyword>
<dbReference type="InterPro" id="IPR001680">
    <property type="entry name" value="WD40_rpt"/>
</dbReference>
<dbReference type="GO" id="GO:0045503">
    <property type="term" value="F:dynein light chain binding"/>
    <property type="evidence" value="ECO:0007669"/>
    <property type="project" value="TreeGrafter"/>
</dbReference>
<dbReference type="InterPro" id="IPR015943">
    <property type="entry name" value="WD40/YVTN_repeat-like_dom_sf"/>
</dbReference>
<keyword evidence="4" id="KW-0677">Repeat</keyword>
<dbReference type="Proteomes" id="UP000261520">
    <property type="component" value="Unplaced"/>
</dbReference>
<evidence type="ECO:0000256" key="11">
    <source>
        <dbReference type="ARBA" id="ARBA00041557"/>
    </source>
</evidence>
<evidence type="ECO:0000256" key="6">
    <source>
        <dbReference type="ARBA" id="ARBA00023069"/>
    </source>
</evidence>
<keyword evidence="7" id="KW-0206">Cytoskeleton</keyword>
<dbReference type="SUPFAM" id="SSF50978">
    <property type="entry name" value="WD40 repeat-like"/>
    <property type="match status" value="1"/>
</dbReference>
<evidence type="ECO:0000256" key="10">
    <source>
        <dbReference type="ARBA" id="ARBA00040002"/>
    </source>
</evidence>
<dbReference type="GO" id="GO:0045504">
    <property type="term" value="F:dynein heavy chain binding"/>
    <property type="evidence" value="ECO:0007669"/>
    <property type="project" value="TreeGrafter"/>
</dbReference>
<dbReference type="PANTHER" id="PTHR12442">
    <property type="entry name" value="DYNEIN INTERMEDIATE CHAIN"/>
    <property type="match status" value="1"/>
</dbReference>
<evidence type="ECO:0000256" key="1">
    <source>
        <dbReference type="ARBA" id="ARBA00004611"/>
    </source>
</evidence>
<evidence type="ECO:0000256" key="12">
    <source>
        <dbReference type="PROSITE-ProRule" id="PRU00221"/>
    </source>
</evidence>
<name>A0A3B4B688_9GOBI</name>
<keyword evidence="5" id="KW-0282">Flagellum</keyword>
<dbReference type="Gene3D" id="2.130.10.10">
    <property type="entry name" value="YVTN repeat-like/Quinoprotein amine dehydrogenase"/>
    <property type="match status" value="1"/>
</dbReference>
<feature type="repeat" description="WD" evidence="12">
    <location>
        <begin position="35"/>
        <end position="67"/>
    </location>
</feature>
<dbReference type="GO" id="GO:0120293">
    <property type="term" value="C:dynein axonemal particle"/>
    <property type="evidence" value="ECO:0007669"/>
    <property type="project" value="UniProtKB-SubCell"/>
</dbReference>
<evidence type="ECO:0000256" key="2">
    <source>
        <dbReference type="ARBA" id="ARBA00022490"/>
    </source>
</evidence>
<protein>
    <recommendedName>
        <fullName evidence="10">Dynein axonemal intermediate chain 4</fullName>
    </recommendedName>
    <alternativeName>
        <fullName evidence="11">WD repeat-containing protein 78</fullName>
    </alternativeName>
</protein>
<dbReference type="GO" id="GO:0003341">
    <property type="term" value="P:cilium movement"/>
    <property type="evidence" value="ECO:0007669"/>
    <property type="project" value="TreeGrafter"/>
</dbReference>
<evidence type="ECO:0000256" key="8">
    <source>
        <dbReference type="ARBA" id="ARBA00023273"/>
    </source>
</evidence>
<accession>A0A3B4B688</accession>
<reference evidence="13" key="1">
    <citation type="submission" date="2025-08" db="UniProtKB">
        <authorList>
            <consortium name="Ensembl"/>
        </authorList>
    </citation>
    <scope>IDENTIFICATION</scope>
</reference>
<evidence type="ECO:0000256" key="4">
    <source>
        <dbReference type="ARBA" id="ARBA00022737"/>
    </source>
</evidence>